<dbReference type="EMBL" id="JACIEN010000007">
    <property type="protein sequence ID" value="MBB4019462.1"/>
    <property type="molecule type" value="Genomic_DNA"/>
</dbReference>
<evidence type="ECO:0000259" key="1">
    <source>
        <dbReference type="PROSITE" id="PS51742"/>
    </source>
</evidence>
<proteinExistence type="predicted"/>
<sequence length="150" mass="16288">MQTRLLNEQAGLRTILAVLKTGEEVMQSLRGLAEAEKLSAAQLTALGAFRSAELSFFEWETKEYLPIPVEEQSEVAAMVGNIALDSERSPVLHIHAVLGKRDGTAVAGHLARAEVRPTLEVVITETPVHLHRVKDEESGLPLIRTAEGSA</sequence>
<accession>A0A840C620</accession>
<dbReference type="Gene3D" id="3.30.1330.80">
    <property type="entry name" value="Hypothetical protein, similar to alpha- acetolactate decarboxylase, domain 2"/>
    <property type="match status" value="1"/>
</dbReference>
<dbReference type="InterPro" id="IPR005175">
    <property type="entry name" value="PPC_dom"/>
</dbReference>
<organism evidence="2 3">
    <name type="scientific">Chelatococcus caeni</name>
    <dbReference type="NCBI Taxonomy" id="1348468"/>
    <lineage>
        <taxon>Bacteria</taxon>
        <taxon>Pseudomonadati</taxon>
        <taxon>Pseudomonadota</taxon>
        <taxon>Alphaproteobacteria</taxon>
        <taxon>Hyphomicrobiales</taxon>
        <taxon>Chelatococcaceae</taxon>
        <taxon>Chelatococcus</taxon>
    </lineage>
</organism>
<dbReference type="Proteomes" id="UP000577362">
    <property type="component" value="Unassembled WGS sequence"/>
</dbReference>
<name>A0A840C620_9HYPH</name>
<dbReference type="AlphaFoldDB" id="A0A840C620"/>
<reference evidence="2 3" key="1">
    <citation type="submission" date="2020-08" db="EMBL/GenBank/DDBJ databases">
        <title>Genomic Encyclopedia of Type Strains, Phase IV (KMG-IV): sequencing the most valuable type-strain genomes for metagenomic binning, comparative biology and taxonomic classification.</title>
        <authorList>
            <person name="Goeker M."/>
        </authorList>
    </citation>
    <scope>NUCLEOTIDE SEQUENCE [LARGE SCALE GENOMIC DNA]</scope>
    <source>
        <strain evidence="2 3">DSM 103737</strain>
    </source>
</reference>
<evidence type="ECO:0000313" key="2">
    <source>
        <dbReference type="EMBL" id="MBB4019462.1"/>
    </source>
</evidence>
<protein>
    <recommendedName>
        <fullName evidence="1">PPC domain-containing protein</fullName>
    </recommendedName>
</protein>
<gene>
    <name evidence="2" type="ORF">GGR16_004513</name>
</gene>
<dbReference type="RefSeq" id="WP_019404190.1">
    <property type="nucleotide sequence ID" value="NZ_JACIEN010000007.1"/>
</dbReference>
<evidence type="ECO:0000313" key="3">
    <source>
        <dbReference type="Proteomes" id="UP000577362"/>
    </source>
</evidence>
<dbReference type="PANTHER" id="PTHR34988:SF1">
    <property type="entry name" value="DNA-BINDING PROTEIN"/>
    <property type="match status" value="1"/>
</dbReference>
<comment type="caution">
    <text evidence="2">The sequence shown here is derived from an EMBL/GenBank/DDBJ whole genome shotgun (WGS) entry which is preliminary data.</text>
</comment>
<dbReference type="SUPFAM" id="SSF117856">
    <property type="entry name" value="AF0104/ALDC/Ptd012-like"/>
    <property type="match status" value="1"/>
</dbReference>
<keyword evidence="3" id="KW-1185">Reference proteome</keyword>
<dbReference type="PIRSF" id="PIRSF016702">
    <property type="entry name" value="DNA_bp_PD1"/>
    <property type="match status" value="1"/>
</dbReference>
<dbReference type="InterPro" id="IPR025707">
    <property type="entry name" value="DNA_bp_PD1"/>
</dbReference>
<dbReference type="CDD" id="cd11378">
    <property type="entry name" value="DUF296"/>
    <property type="match status" value="1"/>
</dbReference>
<feature type="domain" description="PPC" evidence="1">
    <location>
        <begin position="8"/>
        <end position="146"/>
    </location>
</feature>
<dbReference type="PROSITE" id="PS51742">
    <property type="entry name" value="PPC"/>
    <property type="match status" value="1"/>
</dbReference>
<dbReference type="PANTHER" id="PTHR34988">
    <property type="entry name" value="PROTEIN, PUTATIVE-RELATED"/>
    <property type="match status" value="1"/>
</dbReference>
<dbReference type="Pfam" id="PF03479">
    <property type="entry name" value="PCC"/>
    <property type="match status" value="1"/>
</dbReference>